<keyword evidence="3" id="KW-1185">Reference proteome</keyword>
<feature type="region of interest" description="Disordered" evidence="1">
    <location>
        <begin position="25"/>
        <end position="53"/>
    </location>
</feature>
<feature type="compositionally biased region" description="Basic and acidic residues" evidence="1">
    <location>
        <begin position="25"/>
        <end position="50"/>
    </location>
</feature>
<organism evidence="2 3">
    <name type="scientific">Streptomyces abikoensis</name>
    <dbReference type="NCBI Taxonomy" id="97398"/>
    <lineage>
        <taxon>Bacteria</taxon>
        <taxon>Bacillati</taxon>
        <taxon>Actinomycetota</taxon>
        <taxon>Actinomycetes</taxon>
        <taxon>Kitasatosporales</taxon>
        <taxon>Streptomycetaceae</taxon>
        <taxon>Streptomyces</taxon>
    </lineage>
</organism>
<evidence type="ECO:0000313" key="2">
    <source>
        <dbReference type="EMBL" id="MFI0915485.1"/>
    </source>
</evidence>
<dbReference type="EMBL" id="JBIRRB010000024">
    <property type="protein sequence ID" value="MFI0915485.1"/>
    <property type="molecule type" value="Genomic_DNA"/>
</dbReference>
<evidence type="ECO:0000256" key="1">
    <source>
        <dbReference type="SAM" id="MobiDB-lite"/>
    </source>
</evidence>
<comment type="caution">
    <text evidence="2">The sequence shown here is derived from an EMBL/GenBank/DDBJ whole genome shotgun (WGS) entry which is preliminary data.</text>
</comment>
<proteinExistence type="predicted"/>
<accession>A0ABW7TD54</accession>
<evidence type="ECO:0000313" key="3">
    <source>
        <dbReference type="Proteomes" id="UP001611162"/>
    </source>
</evidence>
<gene>
    <name evidence="2" type="ORF">ACH4TF_34445</name>
</gene>
<sequence>MPALTEQTTTPFATLLRLAAEDAKERAAQEAARREEAARQAEQRRRDQSDRAVAQAAETVGLVYTGTLQRVLDKDAWTGYPSPDEDSRQRGPLAVASLADGAWVTHERRDLGDDYEYDQITLVLPCHCGSGYLEHAVQDDGDLLITLENYRTHDDGTHAHWCAAGLCLPKRR</sequence>
<name>A0ABW7TD54_9ACTN</name>
<dbReference type="Proteomes" id="UP001611162">
    <property type="component" value="Unassembled WGS sequence"/>
</dbReference>
<dbReference type="RefSeq" id="WP_397615051.1">
    <property type="nucleotide sequence ID" value="NZ_JBIRRB010000024.1"/>
</dbReference>
<protein>
    <submittedName>
        <fullName evidence="2">Uncharacterized protein</fullName>
    </submittedName>
</protein>
<reference evidence="2 3" key="1">
    <citation type="submission" date="2024-10" db="EMBL/GenBank/DDBJ databases">
        <title>The Natural Products Discovery Center: Release of the First 8490 Sequenced Strains for Exploring Actinobacteria Biosynthetic Diversity.</title>
        <authorList>
            <person name="Kalkreuter E."/>
            <person name="Kautsar S.A."/>
            <person name="Yang D."/>
            <person name="Bader C.D."/>
            <person name="Teijaro C.N."/>
            <person name="Fluegel L."/>
            <person name="Davis C.M."/>
            <person name="Simpson J.R."/>
            <person name="Lauterbach L."/>
            <person name="Steele A.D."/>
            <person name="Gui C."/>
            <person name="Meng S."/>
            <person name="Li G."/>
            <person name="Viehrig K."/>
            <person name="Ye F."/>
            <person name="Su P."/>
            <person name="Kiefer A.F."/>
            <person name="Nichols A."/>
            <person name="Cepeda A.J."/>
            <person name="Yan W."/>
            <person name="Fan B."/>
            <person name="Jiang Y."/>
            <person name="Adhikari A."/>
            <person name="Zheng C.-J."/>
            <person name="Schuster L."/>
            <person name="Cowan T.M."/>
            <person name="Smanski M.J."/>
            <person name="Chevrette M.G."/>
            <person name="De Carvalho L.P.S."/>
            <person name="Shen B."/>
        </authorList>
    </citation>
    <scope>NUCLEOTIDE SEQUENCE [LARGE SCALE GENOMIC DNA]</scope>
    <source>
        <strain evidence="2 3">NPDC020979</strain>
    </source>
</reference>